<organism evidence="2 3">
    <name type="scientific">Symbiodinium natans</name>
    <dbReference type="NCBI Taxonomy" id="878477"/>
    <lineage>
        <taxon>Eukaryota</taxon>
        <taxon>Sar</taxon>
        <taxon>Alveolata</taxon>
        <taxon>Dinophyceae</taxon>
        <taxon>Suessiales</taxon>
        <taxon>Symbiodiniaceae</taxon>
        <taxon>Symbiodinium</taxon>
    </lineage>
</organism>
<feature type="region of interest" description="Disordered" evidence="1">
    <location>
        <begin position="331"/>
        <end position="351"/>
    </location>
</feature>
<sequence length="1508" mass="168558">MDSTSSSEESSLSWDWPPVPVFQAPAFQALSIRPRSFHLASLERSLEAPPSLFTYVFESSLCGVLVSSREGARVLLWLDPSSWLALACSGRRTATGGDRQRPSSVLFTGEFPPVPSLVPVITPVTPTVAAVTKIAISRVRLDDSWGAHLERRLSAAIQKWVALVVEDPFSFDVGRRCAAFVGNDEAISQGLLHTFSGKSAGTLHSRAGPLIRFVAWAKARQCKPLPFSEALLYDFLLESESTCAPSFGKALMSALAFCKFVLGVENVSDVLSSGRFGGLARSMFLNKRKRRQKPPLTVDMVKALERLVISEREGDIDRIFSRGSFKDKDEFLAGKEDGSAPDGLREDMGIPEGEDFPLLPSLEAVIQDIRQGLFLPDVTRSGYFPTQPQREPGPEFVEEPSESEVSLDEEDNVQDLRAEEAAADQVVNRGTRFWREVNHDLKMWLYGPFAMAITESKANFSSRATALGLAADVLKKFTDAGIDCMSKFAFISAFVPGNTDESPFTDAVAGVLGRAANVAELSVLRRLLHESGWRLPIEPIGFSGNTGLNIHGPTLPGHSVIDRCVQMYEDNSLSYLPLQSCPCRDDEVKFKKDRDDKMLAVDGTGHVSLRSQAVKVEADVSTDLLLKHALTRRGLALDQAGILSFAEHERWSEALFQARFRDPPDQYARVTLQQLIQADRQVFVEAADRTRQGIQVVASGRPVDRIWSDAMSCNNVTHLLQPLPLPPPAPLHPRPGPYDDRRGLKGRGRGKGKGKGKGNVRMPAELSDGVPVTTRGLPICFDHNLGRCQRAVTSGKCDRGLHICCIKGSEAQVHVTDDKDVAQLGEELVLSSSDDEIPEGESSPKHVPCSASVPPQPLSDNPEAFASQLLEKPWLEASDVLQLFEMLPMAAPQRGTEGKAFATGAFARVKVNGQQQKGVLLPVGAGPVLFDARRALHLTEPWKGRRVVLVAFSIGAFSRLSSEASERLSALQFNLPNQPDAAAFQERPQLPVRLPWPPRLPLLASAPSVPDIPKPAAGEPLFLELCAGTAMLSRCFHEVGVPVMPIDHQHNRFINYALLKLKETGVKVLPKLRGTPREVWEVKEEDDEEVVDLIEMFREWGNKPHARTVKVKEVQVFDISQGDEELNELDEYQMWYEEDRPEVKQDAYSAFLTKLVKRRNGTSELKDDIENGKYEEGWFYLTDGRPVRIDWDVNTTYSLGRDEGKVFNFRTTLRTRYEEEQIVWEEMEFHECAEEWKDKGTTVIVPEIEKAVVITIMERFPRSVEDYGEYSSPYKRKEPEEKRDVEMEPQEQDDLWKGRSEKELQREIEKGIEELEQAPSSGFAPGRSKQPKRLPPSSGIEVAPIEGAAARKRDEASMTSGEAEEEEPEGTSKRELEGAAAEEPEATRKDLPKYHDDEEVELEEFDGLEVEFEEPEEERSSELGEDEEFEESMPRWSNKFEDGPPKLDEDELTKVDIVSREHEISRLTEMKVLKELPEGTSVSNYKYLSTKVVYDWRHRYRSSNAWRR</sequence>
<protein>
    <submittedName>
        <fullName evidence="2">Uncharacterized protein</fullName>
    </submittedName>
</protein>
<accession>A0A812M7R6</accession>
<feature type="compositionally biased region" description="Pro residues" evidence="1">
    <location>
        <begin position="724"/>
        <end position="736"/>
    </location>
</feature>
<dbReference type="Proteomes" id="UP000604046">
    <property type="component" value="Unassembled WGS sequence"/>
</dbReference>
<feature type="compositionally biased region" description="Acidic residues" evidence="1">
    <location>
        <begin position="1397"/>
        <end position="1431"/>
    </location>
</feature>
<proteinExistence type="predicted"/>
<name>A0A812M7R6_9DINO</name>
<feature type="region of interest" description="Disordered" evidence="1">
    <location>
        <begin position="1268"/>
        <end position="1448"/>
    </location>
</feature>
<keyword evidence="3" id="KW-1185">Reference proteome</keyword>
<reference evidence="2" key="1">
    <citation type="submission" date="2021-02" db="EMBL/GenBank/DDBJ databases">
        <authorList>
            <person name="Dougan E. K."/>
            <person name="Rhodes N."/>
            <person name="Thang M."/>
            <person name="Chan C."/>
        </authorList>
    </citation>
    <scope>NUCLEOTIDE SEQUENCE</scope>
</reference>
<feature type="region of interest" description="Disordered" evidence="1">
    <location>
        <begin position="383"/>
        <end position="402"/>
    </location>
</feature>
<evidence type="ECO:0000313" key="3">
    <source>
        <dbReference type="Proteomes" id="UP000604046"/>
    </source>
</evidence>
<feature type="compositionally biased region" description="Basic residues" evidence="1">
    <location>
        <begin position="744"/>
        <end position="758"/>
    </location>
</feature>
<feature type="compositionally biased region" description="Basic and acidic residues" evidence="1">
    <location>
        <begin position="1294"/>
        <end position="1313"/>
    </location>
</feature>
<evidence type="ECO:0000256" key="1">
    <source>
        <dbReference type="SAM" id="MobiDB-lite"/>
    </source>
</evidence>
<feature type="compositionally biased region" description="Basic and acidic residues" evidence="1">
    <location>
        <begin position="1438"/>
        <end position="1448"/>
    </location>
</feature>
<feature type="region of interest" description="Disordered" evidence="1">
    <location>
        <begin position="724"/>
        <end position="767"/>
    </location>
</feature>
<dbReference type="EMBL" id="CAJNDS010001369">
    <property type="protein sequence ID" value="CAE7256767.1"/>
    <property type="molecule type" value="Genomic_DNA"/>
</dbReference>
<evidence type="ECO:0000313" key="2">
    <source>
        <dbReference type="EMBL" id="CAE7256767.1"/>
    </source>
</evidence>
<comment type="caution">
    <text evidence="2">The sequence shown here is derived from an EMBL/GenBank/DDBJ whole genome shotgun (WGS) entry which is preliminary data.</text>
</comment>
<feature type="region of interest" description="Disordered" evidence="1">
    <location>
        <begin position="832"/>
        <end position="862"/>
    </location>
</feature>
<feature type="compositionally biased region" description="Basic and acidic residues" evidence="1">
    <location>
        <begin position="1275"/>
        <end position="1286"/>
    </location>
</feature>
<feature type="compositionally biased region" description="Basic and acidic residues" evidence="1">
    <location>
        <begin position="331"/>
        <end position="348"/>
    </location>
</feature>
<gene>
    <name evidence="2" type="ORF">SNAT2548_LOCUS13200</name>
</gene>
<feature type="compositionally biased region" description="Basic and acidic residues" evidence="1">
    <location>
        <begin position="1385"/>
        <end position="1396"/>
    </location>
</feature>